<evidence type="ECO:0000313" key="2">
    <source>
        <dbReference type="Proteomes" id="UP000070444"/>
    </source>
</evidence>
<organism evidence="1 2">
    <name type="scientific">Conidiobolus coronatus (strain ATCC 28846 / CBS 209.66 / NRRL 28638)</name>
    <name type="common">Delacroixia coronata</name>
    <dbReference type="NCBI Taxonomy" id="796925"/>
    <lineage>
        <taxon>Eukaryota</taxon>
        <taxon>Fungi</taxon>
        <taxon>Fungi incertae sedis</taxon>
        <taxon>Zoopagomycota</taxon>
        <taxon>Entomophthoromycotina</taxon>
        <taxon>Entomophthoromycetes</taxon>
        <taxon>Entomophthorales</taxon>
        <taxon>Ancylistaceae</taxon>
        <taxon>Conidiobolus</taxon>
    </lineage>
</organism>
<dbReference type="AlphaFoldDB" id="A0A137P3J1"/>
<sequence>MHFRAKPHLGYTWENYNISSEPDYGVYSDRSRGGVNNAYFLVIEDKRPNGLLVNAEHQLAGEMFIAACNRADIKLANQETYGIITRGETIEDSYDFTNTHYSGPFPDDASNSDKEVGGYLSTLSQEELRKIFKTDGAVSIYPN</sequence>
<dbReference type="Proteomes" id="UP000070444">
    <property type="component" value="Unassembled WGS sequence"/>
</dbReference>
<gene>
    <name evidence="1" type="ORF">CONCODRAFT_8005</name>
</gene>
<keyword evidence="2" id="KW-1185">Reference proteome</keyword>
<reference evidence="1 2" key="1">
    <citation type="journal article" date="2015" name="Genome Biol. Evol.">
        <title>Phylogenomic analyses indicate that early fungi evolved digesting cell walls of algal ancestors of land plants.</title>
        <authorList>
            <person name="Chang Y."/>
            <person name="Wang S."/>
            <person name="Sekimoto S."/>
            <person name="Aerts A.L."/>
            <person name="Choi C."/>
            <person name="Clum A."/>
            <person name="LaButti K.M."/>
            <person name="Lindquist E.A."/>
            <person name="Yee Ngan C."/>
            <person name="Ohm R.A."/>
            <person name="Salamov A.A."/>
            <person name="Grigoriev I.V."/>
            <person name="Spatafora J.W."/>
            <person name="Berbee M.L."/>
        </authorList>
    </citation>
    <scope>NUCLEOTIDE SEQUENCE [LARGE SCALE GENOMIC DNA]</scope>
    <source>
        <strain evidence="1 2">NRRL 28638</strain>
    </source>
</reference>
<dbReference type="OrthoDB" id="10006997at2759"/>
<accession>A0A137P3J1</accession>
<protein>
    <submittedName>
        <fullName evidence="1">Uncharacterized protein</fullName>
    </submittedName>
</protein>
<name>A0A137P3J1_CONC2</name>
<dbReference type="EMBL" id="KQ964530">
    <property type="protein sequence ID" value="KXN69585.1"/>
    <property type="molecule type" value="Genomic_DNA"/>
</dbReference>
<evidence type="ECO:0000313" key="1">
    <source>
        <dbReference type="EMBL" id="KXN69585.1"/>
    </source>
</evidence>
<proteinExistence type="predicted"/>